<proteinExistence type="inferred from homology"/>
<dbReference type="InterPro" id="IPR002225">
    <property type="entry name" value="3Beta_OHSteriod_DH/Estase"/>
</dbReference>
<reference evidence="4 5" key="1">
    <citation type="submission" date="2016-06" db="EMBL/GenBank/DDBJ databases">
        <title>Evolution of pathogenesis and genome organization in the Tremellales.</title>
        <authorList>
            <person name="Cuomo C."/>
            <person name="Litvintseva A."/>
            <person name="Heitman J."/>
            <person name="Chen Y."/>
            <person name="Sun S."/>
            <person name="Springer D."/>
            <person name="Dromer F."/>
            <person name="Young S."/>
            <person name="Zeng Q."/>
            <person name="Chapman S."/>
            <person name="Gujja S."/>
            <person name="Saif S."/>
            <person name="Birren B."/>
        </authorList>
    </citation>
    <scope>NUCLEOTIDE SEQUENCE [LARGE SCALE GENOMIC DNA]</scope>
    <source>
        <strain evidence="4 5">CBS 7118</strain>
    </source>
</reference>
<dbReference type="GO" id="GO:0006694">
    <property type="term" value="P:steroid biosynthetic process"/>
    <property type="evidence" value="ECO:0007669"/>
    <property type="project" value="InterPro"/>
</dbReference>
<comment type="similarity">
    <text evidence="2">Belongs to the NAD(P)-dependent epimerase/dehydratase family. Dihydroflavonol-4-reductase subfamily.</text>
</comment>
<dbReference type="InterPro" id="IPR050425">
    <property type="entry name" value="NAD(P)_dehydrat-like"/>
</dbReference>
<dbReference type="GO" id="GO:0016616">
    <property type="term" value="F:oxidoreductase activity, acting on the CH-OH group of donors, NAD or NADP as acceptor"/>
    <property type="evidence" value="ECO:0007669"/>
    <property type="project" value="InterPro"/>
</dbReference>
<comment type="caution">
    <text evidence="4">The sequence shown here is derived from an EMBL/GenBank/DDBJ whole genome shotgun (WGS) entry which is preliminary data.</text>
</comment>
<evidence type="ECO:0000256" key="2">
    <source>
        <dbReference type="ARBA" id="ARBA00023445"/>
    </source>
</evidence>
<protein>
    <recommendedName>
        <fullName evidence="3">3-beta hydroxysteroid dehydrogenase/isomerase domain-containing protein</fullName>
    </recommendedName>
</protein>
<dbReference type="PANTHER" id="PTHR10366">
    <property type="entry name" value="NAD DEPENDENT EPIMERASE/DEHYDRATASE"/>
    <property type="match status" value="1"/>
</dbReference>
<dbReference type="GeneID" id="30195324"/>
<organism evidence="4 5">
    <name type="scientific">Cryptococcus wingfieldii CBS 7118</name>
    <dbReference type="NCBI Taxonomy" id="1295528"/>
    <lineage>
        <taxon>Eukaryota</taxon>
        <taxon>Fungi</taxon>
        <taxon>Dikarya</taxon>
        <taxon>Basidiomycota</taxon>
        <taxon>Agaricomycotina</taxon>
        <taxon>Tremellomycetes</taxon>
        <taxon>Tremellales</taxon>
        <taxon>Cryptococcaceae</taxon>
        <taxon>Cryptococcus</taxon>
    </lineage>
</organism>
<dbReference type="SUPFAM" id="SSF51735">
    <property type="entry name" value="NAD(P)-binding Rossmann-fold domains"/>
    <property type="match status" value="1"/>
</dbReference>
<gene>
    <name evidence="4" type="ORF">L198_06112</name>
</gene>
<sequence length="178" mass="19483">MASFDILFISRQSLATYPFSTSSRHACRSSDYGITGFATAHIALSFLKHGWTVHGTLRSDAKRSAVEAIPEYAPYLASGQLKLFEVGPLESADHREAIKGVESVAHPASPVEFGDEKFRETHLKPALEGTLGVLRAVGREGSVKSVVYTSSFGLVGQYKFHPTELKGRTMYSYSTVHE</sequence>
<keyword evidence="5" id="KW-1185">Reference proteome</keyword>
<dbReference type="RefSeq" id="XP_019029897.1">
    <property type="nucleotide sequence ID" value="XM_019178178.1"/>
</dbReference>
<accession>A0A1E3IQT5</accession>
<evidence type="ECO:0000256" key="1">
    <source>
        <dbReference type="ARBA" id="ARBA00023002"/>
    </source>
</evidence>
<dbReference type="OrthoDB" id="2735536at2759"/>
<dbReference type="Proteomes" id="UP000094819">
    <property type="component" value="Unassembled WGS sequence"/>
</dbReference>
<feature type="domain" description="3-beta hydroxysteroid dehydrogenase/isomerase" evidence="3">
    <location>
        <begin position="90"/>
        <end position="159"/>
    </location>
</feature>
<name>A0A1E3IQT5_9TREE</name>
<keyword evidence="1" id="KW-0560">Oxidoreductase</keyword>
<dbReference type="EMBL" id="AWGH01000020">
    <property type="protein sequence ID" value="ODN90795.1"/>
    <property type="molecule type" value="Genomic_DNA"/>
</dbReference>
<dbReference type="InterPro" id="IPR036291">
    <property type="entry name" value="NAD(P)-bd_dom_sf"/>
</dbReference>
<evidence type="ECO:0000313" key="5">
    <source>
        <dbReference type="Proteomes" id="UP000094819"/>
    </source>
</evidence>
<dbReference type="PANTHER" id="PTHR10366:SF579">
    <property type="entry name" value="3-BETA HYDROXYSTEROID DEHYDROGENASE_ISOMERASE FAMILY PROTEIN (AFU_ORTHOLOGUE AFUA_3G02250)"/>
    <property type="match status" value="1"/>
</dbReference>
<evidence type="ECO:0000313" key="4">
    <source>
        <dbReference type="EMBL" id="ODN90795.1"/>
    </source>
</evidence>
<dbReference type="Gene3D" id="3.40.50.720">
    <property type="entry name" value="NAD(P)-binding Rossmann-like Domain"/>
    <property type="match status" value="1"/>
</dbReference>
<dbReference type="Pfam" id="PF01073">
    <property type="entry name" value="3Beta_HSD"/>
    <property type="match status" value="1"/>
</dbReference>
<dbReference type="AlphaFoldDB" id="A0A1E3IQT5"/>
<evidence type="ECO:0000259" key="3">
    <source>
        <dbReference type="Pfam" id="PF01073"/>
    </source>
</evidence>